<keyword evidence="3 7" id="KW-0812">Transmembrane</keyword>
<evidence type="ECO:0000313" key="9">
    <source>
        <dbReference type="Proteomes" id="UP000603352"/>
    </source>
</evidence>
<feature type="transmembrane region" description="Helical" evidence="7">
    <location>
        <begin position="221"/>
        <end position="244"/>
    </location>
</feature>
<proteinExistence type="inferred from homology"/>
<feature type="transmembrane region" description="Helical" evidence="7">
    <location>
        <begin position="26"/>
        <end position="47"/>
    </location>
</feature>
<feature type="transmembrane region" description="Helical" evidence="7">
    <location>
        <begin position="124"/>
        <end position="146"/>
    </location>
</feature>
<keyword evidence="5 7" id="KW-0472">Membrane</keyword>
<dbReference type="InterPro" id="IPR005496">
    <property type="entry name" value="Integral_membrane_TerC"/>
</dbReference>
<evidence type="ECO:0000256" key="7">
    <source>
        <dbReference type="SAM" id="Phobius"/>
    </source>
</evidence>
<feature type="transmembrane region" description="Helical" evidence="7">
    <location>
        <begin position="282"/>
        <end position="302"/>
    </location>
</feature>
<evidence type="ECO:0000256" key="4">
    <source>
        <dbReference type="ARBA" id="ARBA00022989"/>
    </source>
</evidence>
<feature type="compositionally biased region" description="Pro residues" evidence="6">
    <location>
        <begin position="332"/>
        <end position="344"/>
    </location>
</feature>
<accession>A0ABQ1IRM8</accession>
<feature type="transmembrane region" description="Helical" evidence="7">
    <location>
        <begin position="99"/>
        <end position="117"/>
    </location>
</feature>
<dbReference type="NCBIfam" id="TIGR03718">
    <property type="entry name" value="R_switched_Alx"/>
    <property type="match status" value="1"/>
</dbReference>
<dbReference type="RefSeq" id="WP_229708177.1">
    <property type="nucleotide sequence ID" value="NZ_BMDZ01000042.1"/>
</dbReference>
<feature type="region of interest" description="Disordered" evidence="6">
    <location>
        <begin position="331"/>
        <end position="360"/>
    </location>
</feature>
<keyword evidence="9" id="KW-1185">Reference proteome</keyword>
<dbReference type="Proteomes" id="UP000603352">
    <property type="component" value="Unassembled WGS sequence"/>
</dbReference>
<gene>
    <name evidence="8" type="ORF">GCM10011505_33300</name>
</gene>
<evidence type="ECO:0000256" key="2">
    <source>
        <dbReference type="ARBA" id="ARBA00007511"/>
    </source>
</evidence>
<dbReference type="PANTHER" id="PTHR30238">
    <property type="entry name" value="MEMBRANE BOUND PREDICTED REDOX MODULATOR"/>
    <property type="match status" value="1"/>
</dbReference>
<feature type="transmembrane region" description="Helical" evidence="7">
    <location>
        <begin position="250"/>
        <end position="270"/>
    </location>
</feature>
<dbReference type="InterPro" id="IPR022369">
    <property type="entry name" value="Integral_membrane_TerC_rswitch"/>
</dbReference>
<evidence type="ECO:0000256" key="5">
    <source>
        <dbReference type="ARBA" id="ARBA00023136"/>
    </source>
</evidence>
<evidence type="ECO:0008006" key="10">
    <source>
        <dbReference type="Google" id="ProtNLM"/>
    </source>
</evidence>
<evidence type="ECO:0000256" key="1">
    <source>
        <dbReference type="ARBA" id="ARBA00004141"/>
    </source>
</evidence>
<organism evidence="8 9">
    <name type="scientific">Tistrella bauzanensis</name>
    <dbReference type="NCBI Taxonomy" id="657419"/>
    <lineage>
        <taxon>Bacteria</taxon>
        <taxon>Pseudomonadati</taxon>
        <taxon>Pseudomonadota</taxon>
        <taxon>Alphaproteobacteria</taxon>
        <taxon>Geminicoccales</taxon>
        <taxon>Geminicoccaceae</taxon>
        <taxon>Tistrella</taxon>
    </lineage>
</organism>
<name>A0ABQ1IRM8_9PROT</name>
<evidence type="ECO:0000256" key="3">
    <source>
        <dbReference type="ARBA" id="ARBA00022692"/>
    </source>
</evidence>
<evidence type="ECO:0000313" key="8">
    <source>
        <dbReference type="EMBL" id="GGB49538.1"/>
    </source>
</evidence>
<evidence type="ECO:0000256" key="6">
    <source>
        <dbReference type="SAM" id="MobiDB-lite"/>
    </source>
</evidence>
<comment type="subcellular location">
    <subcellularLocation>
        <location evidence="1">Membrane</location>
        <topology evidence="1">Multi-pass membrane protein</topology>
    </subcellularLocation>
</comment>
<comment type="caution">
    <text evidence="8">The sequence shown here is derived from an EMBL/GenBank/DDBJ whole genome shotgun (WGS) entry which is preliminary data.</text>
</comment>
<comment type="similarity">
    <text evidence="2">Belongs to the TerC family.</text>
</comment>
<dbReference type="PANTHER" id="PTHR30238:SF0">
    <property type="entry name" value="THYLAKOID MEMBRANE PROTEIN TERC, CHLOROPLASTIC"/>
    <property type="match status" value="1"/>
</dbReference>
<feature type="transmembrane region" description="Helical" evidence="7">
    <location>
        <begin position="59"/>
        <end position="79"/>
    </location>
</feature>
<reference evidence="9" key="1">
    <citation type="journal article" date="2019" name="Int. J. Syst. Evol. Microbiol.">
        <title>The Global Catalogue of Microorganisms (GCM) 10K type strain sequencing project: providing services to taxonomists for standard genome sequencing and annotation.</title>
        <authorList>
            <consortium name="The Broad Institute Genomics Platform"/>
            <consortium name="The Broad Institute Genome Sequencing Center for Infectious Disease"/>
            <person name="Wu L."/>
            <person name="Ma J."/>
        </authorList>
    </citation>
    <scope>NUCLEOTIDE SEQUENCE [LARGE SCALE GENOMIC DNA]</scope>
    <source>
        <strain evidence="9">CGMCC 1.10188</strain>
    </source>
</reference>
<feature type="compositionally biased region" description="Basic and acidic residues" evidence="6">
    <location>
        <begin position="349"/>
        <end position="360"/>
    </location>
</feature>
<dbReference type="Pfam" id="PF03741">
    <property type="entry name" value="TerC"/>
    <property type="match status" value="1"/>
</dbReference>
<sequence length="360" mass="39010">MFSQTSSEPFTGLGPVATYALAGHPLWQWAIFVTVVIVLLALDLGVLNRRDRAIGVRRSLALSAFYISAGLAFGGFVWWSSGPTSAMEYATGFLLEKTLAMDNVFVIATIFAALAIPRHLQHRVLFWGILGAIVLRALMIGIGAALVTEFHWILLGFGAFLIWGGIKMLMGDGDPPDFTQGIFMRLLKKAIPVTPDLHGHAFMVRAPDKTGRLVRHATPMLVALVLIETADVVFAVDSVPAIFAVTTDPFIVYTSNIFAILGLRALYFALAAMIHRFGDLKYALSLILVFIGGKIFWAEFMGKPPAELSLIVTASLILGGVVVSMIRSRGAPPAPESLPHPQPSPDLANELRAEMRSEKG</sequence>
<dbReference type="EMBL" id="BMDZ01000042">
    <property type="protein sequence ID" value="GGB49538.1"/>
    <property type="molecule type" value="Genomic_DNA"/>
</dbReference>
<protein>
    <recommendedName>
        <fullName evidence="10">TerC family protein</fullName>
    </recommendedName>
</protein>
<keyword evidence="4 7" id="KW-1133">Transmembrane helix</keyword>
<feature type="transmembrane region" description="Helical" evidence="7">
    <location>
        <begin position="152"/>
        <end position="170"/>
    </location>
</feature>
<feature type="transmembrane region" description="Helical" evidence="7">
    <location>
        <begin position="308"/>
        <end position="326"/>
    </location>
</feature>